<sequence>MVKKIFKLVLAIIVLMFLVSVANGYRTKKNLVRYCHETVAGTSLAIAKEKALQSGFRFSDQSSRTKALVTASGVLGRYVCEIEHDGEQVVKASLLFKD</sequence>
<gene>
    <name evidence="1" type="ORF">GHYDROH2_34960</name>
</gene>
<evidence type="ECO:0000313" key="2">
    <source>
        <dbReference type="Proteomes" id="UP001144352"/>
    </source>
</evidence>
<keyword evidence="2" id="KW-1185">Reference proteome</keyword>
<organism evidence="1 2">
    <name type="scientific">Geobacter hydrogenophilus</name>
    <dbReference type="NCBI Taxonomy" id="40983"/>
    <lineage>
        <taxon>Bacteria</taxon>
        <taxon>Pseudomonadati</taxon>
        <taxon>Thermodesulfobacteriota</taxon>
        <taxon>Desulfuromonadia</taxon>
        <taxon>Geobacterales</taxon>
        <taxon>Geobacteraceae</taxon>
        <taxon>Geobacter</taxon>
    </lineage>
</organism>
<name>A0A9W6G2X3_9BACT</name>
<reference evidence="1" key="1">
    <citation type="submission" date="2022-12" db="EMBL/GenBank/DDBJ databases">
        <title>Reference genome sequencing for broad-spectrum identification of bacterial and archaeal isolates by mass spectrometry.</title>
        <authorList>
            <person name="Sekiguchi Y."/>
            <person name="Tourlousse D.M."/>
        </authorList>
    </citation>
    <scope>NUCLEOTIDE SEQUENCE</scope>
    <source>
        <strain evidence="1">H2</strain>
    </source>
</reference>
<evidence type="ECO:0000313" key="1">
    <source>
        <dbReference type="EMBL" id="GLI39995.1"/>
    </source>
</evidence>
<dbReference type="RefSeq" id="WP_214184815.1">
    <property type="nucleotide sequence ID" value="NZ_BSDS01000002.1"/>
</dbReference>
<protein>
    <submittedName>
        <fullName evidence="1">Uncharacterized protein</fullName>
    </submittedName>
</protein>
<dbReference type="AlphaFoldDB" id="A0A9W6G2X3"/>
<accession>A0A9W6G2X3</accession>
<dbReference type="EMBL" id="BSDS01000002">
    <property type="protein sequence ID" value="GLI39995.1"/>
    <property type="molecule type" value="Genomic_DNA"/>
</dbReference>
<dbReference type="Proteomes" id="UP001144352">
    <property type="component" value="Unassembled WGS sequence"/>
</dbReference>
<proteinExistence type="predicted"/>
<comment type="caution">
    <text evidence="1">The sequence shown here is derived from an EMBL/GenBank/DDBJ whole genome shotgun (WGS) entry which is preliminary data.</text>
</comment>